<dbReference type="InterPro" id="IPR004242">
    <property type="entry name" value="Transposase_21"/>
</dbReference>
<protein>
    <submittedName>
        <fullName evidence="2">Uncharacterized protein</fullName>
    </submittedName>
</protein>
<sequence>MLYWKDDVDLEYCKLCGDGRYKLARGRDPHRKKSPYAILRYLLLTPSLQRLYSSMTTVEHMMWHATHQTDEGSMYHPSNAEAWKHFEWMYLDFVEEPRNLWHVGVRMYDHATDQTFMMRAVLMWTMNDLPTYGMTSSAKVTSFNAYFVNGYNFKTERHNTGKSTMNCGVDPVRGMKVHPCYHLVDVNFKKLYQKDDLFILAQQAREEVVQVPIVAVDNQSYDLRDLNGLQVVLEAATTSRRQLHENDDDSKDEDEDSSGDDETDDEEYEAT</sequence>
<gene>
    <name evidence="2" type="ORF">Sango_1914600</name>
</gene>
<evidence type="ECO:0000313" key="2">
    <source>
        <dbReference type="EMBL" id="KAK4391368.1"/>
    </source>
</evidence>
<dbReference type="PANTHER" id="PTHR10775:SF188">
    <property type="entry name" value="TRANSPOSASE-ASSOCIATED DOMAIN-CONTAINING PROTEIN"/>
    <property type="match status" value="1"/>
</dbReference>
<comment type="caution">
    <text evidence="2">The sequence shown here is derived from an EMBL/GenBank/DDBJ whole genome shotgun (WGS) entry which is preliminary data.</text>
</comment>
<dbReference type="AlphaFoldDB" id="A0AAE2BN38"/>
<evidence type="ECO:0000256" key="1">
    <source>
        <dbReference type="SAM" id="MobiDB-lite"/>
    </source>
</evidence>
<feature type="compositionally biased region" description="Acidic residues" evidence="1">
    <location>
        <begin position="246"/>
        <end position="271"/>
    </location>
</feature>
<reference evidence="2" key="1">
    <citation type="submission" date="2020-06" db="EMBL/GenBank/DDBJ databases">
        <authorList>
            <person name="Li T."/>
            <person name="Hu X."/>
            <person name="Zhang T."/>
            <person name="Song X."/>
            <person name="Zhang H."/>
            <person name="Dai N."/>
            <person name="Sheng W."/>
            <person name="Hou X."/>
            <person name="Wei L."/>
        </authorList>
    </citation>
    <scope>NUCLEOTIDE SEQUENCE</scope>
    <source>
        <strain evidence="2">K16</strain>
        <tissue evidence="2">Leaf</tissue>
    </source>
</reference>
<proteinExistence type="predicted"/>
<name>A0AAE2BN38_9LAMI</name>
<feature type="region of interest" description="Disordered" evidence="1">
    <location>
        <begin position="237"/>
        <end position="271"/>
    </location>
</feature>
<dbReference type="Proteomes" id="UP001289374">
    <property type="component" value="Unassembled WGS sequence"/>
</dbReference>
<accession>A0AAE2BN38</accession>
<evidence type="ECO:0000313" key="3">
    <source>
        <dbReference type="Proteomes" id="UP001289374"/>
    </source>
</evidence>
<organism evidence="2 3">
    <name type="scientific">Sesamum angolense</name>
    <dbReference type="NCBI Taxonomy" id="2727404"/>
    <lineage>
        <taxon>Eukaryota</taxon>
        <taxon>Viridiplantae</taxon>
        <taxon>Streptophyta</taxon>
        <taxon>Embryophyta</taxon>
        <taxon>Tracheophyta</taxon>
        <taxon>Spermatophyta</taxon>
        <taxon>Magnoliopsida</taxon>
        <taxon>eudicotyledons</taxon>
        <taxon>Gunneridae</taxon>
        <taxon>Pentapetalae</taxon>
        <taxon>asterids</taxon>
        <taxon>lamiids</taxon>
        <taxon>Lamiales</taxon>
        <taxon>Pedaliaceae</taxon>
        <taxon>Sesamum</taxon>
    </lineage>
</organism>
<dbReference type="Pfam" id="PF02992">
    <property type="entry name" value="Transposase_21"/>
    <property type="match status" value="1"/>
</dbReference>
<reference evidence="2" key="2">
    <citation type="journal article" date="2024" name="Plant">
        <title>Genomic evolution and insights into agronomic trait innovations of Sesamum species.</title>
        <authorList>
            <person name="Miao H."/>
            <person name="Wang L."/>
            <person name="Qu L."/>
            <person name="Liu H."/>
            <person name="Sun Y."/>
            <person name="Le M."/>
            <person name="Wang Q."/>
            <person name="Wei S."/>
            <person name="Zheng Y."/>
            <person name="Lin W."/>
            <person name="Duan Y."/>
            <person name="Cao H."/>
            <person name="Xiong S."/>
            <person name="Wang X."/>
            <person name="Wei L."/>
            <person name="Li C."/>
            <person name="Ma Q."/>
            <person name="Ju M."/>
            <person name="Zhao R."/>
            <person name="Li G."/>
            <person name="Mu C."/>
            <person name="Tian Q."/>
            <person name="Mei H."/>
            <person name="Zhang T."/>
            <person name="Gao T."/>
            <person name="Zhang H."/>
        </authorList>
    </citation>
    <scope>NUCLEOTIDE SEQUENCE</scope>
    <source>
        <strain evidence="2">K16</strain>
    </source>
</reference>
<dbReference type="EMBL" id="JACGWL010000011">
    <property type="protein sequence ID" value="KAK4391368.1"/>
    <property type="molecule type" value="Genomic_DNA"/>
</dbReference>
<keyword evidence="3" id="KW-1185">Reference proteome</keyword>
<dbReference type="PANTHER" id="PTHR10775">
    <property type="entry name" value="OS08G0208400 PROTEIN"/>
    <property type="match status" value="1"/>
</dbReference>